<name>A0ABC9AQS5_9POAL</name>
<dbReference type="PANTHER" id="PTHR44586">
    <property type="entry name" value="F-BOX DOMAIN CONTAINING PROTEIN, EXPRESSED"/>
    <property type="match status" value="1"/>
</dbReference>
<dbReference type="InterPro" id="IPR005174">
    <property type="entry name" value="KIB1-4_b-propeller"/>
</dbReference>
<dbReference type="Gene3D" id="1.20.1280.50">
    <property type="match status" value="1"/>
</dbReference>
<dbReference type="InterPro" id="IPR001810">
    <property type="entry name" value="F-box_dom"/>
</dbReference>
<organism evidence="2 3">
    <name type="scientific">Urochloa decumbens</name>
    <dbReference type="NCBI Taxonomy" id="240449"/>
    <lineage>
        <taxon>Eukaryota</taxon>
        <taxon>Viridiplantae</taxon>
        <taxon>Streptophyta</taxon>
        <taxon>Embryophyta</taxon>
        <taxon>Tracheophyta</taxon>
        <taxon>Spermatophyta</taxon>
        <taxon>Magnoliopsida</taxon>
        <taxon>Liliopsida</taxon>
        <taxon>Poales</taxon>
        <taxon>Poaceae</taxon>
        <taxon>PACMAD clade</taxon>
        <taxon>Panicoideae</taxon>
        <taxon>Panicodae</taxon>
        <taxon>Paniceae</taxon>
        <taxon>Melinidinae</taxon>
        <taxon>Urochloa</taxon>
    </lineage>
</organism>
<dbReference type="Pfam" id="PF03478">
    <property type="entry name" value="Beta-prop_KIB1-4"/>
    <property type="match status" value="1"/>
</dbReference>
<dbReference type="Pfam" id="PF12937">
    <property type="entry name" value="F-box-like"/>
    <property type="match status" value="1"/>
</dbReference>
<feature type="domain" description="F-box" evidence="1">
    <location>
        <begin position="51"/>
        <end position="102"/>
    </location>
</feature>
<protein>
    <recommendedName>
        <fullName evidence="1">F-box domain-containing protein</fullName>
    </recommendedName>
</protein>
<dbReference type="AlphaFoldDB" id="A0ABC9AQS5"/>
<proteinExistence type="predicted"/>
<dbReference type="PANTHER" id="PTHR44586:SF14">
    <property type="entry name" value="F-BOX DOMAIN CONTAINING PROTEIN, EXPRESSED"/>
    <property type="match status" value="1"/>
</dbReference>
<dbReference type="InterPro" id="IPR036047">
    <property type="entry name" value="F-box-like_dom_sf"/>
</dbReference>
<dbReference type="PROSITE" id="PS50181">
    <property type="entry name" value="FBOX"/>
    <property type="match status" value="1"/>
</dbReference>
<evidence type="ECO:0000259" key="1">
    <source>
        <dbReference type="PROSITE" id="PS50181"/>
    </source>
</evidence>
<gene>
    <name evidence="2" type="ORF">URODEC1_LOCUS57275</name>
</gene>
<evidence type="ECO:0000313" key="2">
    <source>
        <dbReference type="EMBL" id="CAL4983929.1"/>
    </source>
</evidence>
<reference evidence="2" key="1">
    <citation type="submission" date="2024-10" db="EMBL/GenBank/DDBJ databases">
        <authorList>
            <person name="Ryan C."/>
        </authorList>
    </citation>
    <scope>NUCLEOTIDE SEQUENCE [LARGE SCALE GENOMIC DNA]</scope>
</reference>
<dbReference type="EMBL" id="OZ075132">
    <property type="protein sequence ID" value="CAL4983929.1"/>
    <property type="molecule type" value="Genomic_DNA"/>
</dbReference>
<sequence>MEMLIRAREMSIWCLCRLVLRALPKIFAFSPSLLKTFQRDEHVHPPLIEAAIVGSELPVDILVDIFALLEIPDLVRAGSVCSSWNAAYTSLCSLGMYRWPQAPCLFYTSESDADTVACLYSLTEKRVYKVTLPEPPIRNRNLIGSSYGWLVTADEMSELHMVNPITGEQFALPSVTTIEQVKPIYDDADAIQEYELLQYYGEEEFSTPEVYALDKLRDSLYVKAFVFSETSSGSWIVVLLHNPIAQLSFAKVADCSWTWLPPNTYYHDCVYTDGLLFAVTSIGGIDAFDLTGPTVSRKVIIDRSKDFIFEQLYLVQAPCGDLLQVWRTQDVAKPAEDEEIFMETRKIMLYNVNMKEKKLVEVNGLQDHVLFLGLSQSFFQSAHEYPQLKTNHVYLTDDDTGFALWKSHRRDVGVFNLENNSMEEIVSPRLWCSWPAPIWITPNLSKMSTGNK</sequence>
<dbReference type="Proteomes" id="UP001497457">
    <property type="component" value="Chromosome 22rd"/>
</dbReference>
<keyword evidence="3" id="KW-1185">Reference proteome</keyword>
<dbReference type="SUPFAM" id="SSF81383">
    <property type="entry name" value="F-box domain"/>
    <property type="match status" value="1"/>
</dbReference>
<evidence type="ECO:0000313" key="3">
    <source>
        <dbReference type="Proteomes" id="UP001497457"/>
    </source>
</evidence>
<accession>A0ABC9AQS5</accession>
<dbReference type="CDD" id="cd09917">
    <property type="entry name" value="F-box_SF"/>
    <property type="match status" value="1"/>
</dbReference>